<dbReference type="Proteomes" id="UP000252139">
    <property type="component" value="Unassembled WGS sequence"/>
</dbReference>
<keyword evidence="2" id="KW-1185">Reference proteome</keyword>
<sequence length="105" mass="12172">MNQRRKLSSVDKVVRQKKGKVVDMVFKYDSYDIGVYETKKSSREYSDEVITDEQTPTKLRQLETVGIITSGLKSGRAKETHKRVCRRRPCVFGDMQDKISTYTFA</sequence>
<dbReference type="EMBL" id="PJQL01000035">
    <property type="protein sequence ID" value="RCI00894.1"/>
    <property type="molecule type" value="Genomic_DNA"/>
</dbReference>
<organism evidence="1 2">
    <name type="scientific">Rhizopus azygosporus</name>
    <name type="common">Rhizopus microsporus var. azygosporus</name>
    <dbReference type="NCBI Taxonomy" id="86630"/>
    <lineage>
        <taxon>Eukaryota</taxon>
        <taxon>Fungi</taxon>
        <taxon>Fungi incertae sedis</taxon>
        <taxon>Mucoromycota</taxon>
        <taxon>Mucoromycotina</taxon>
        <taxon>Mucoromycetes</taxon>
        <taxon>Mucorales</taxon>
        <taxon>Mucorineae</taxon>
        <taxon>Rhizopodaceae</taxon>
        <taxon>Rhizopus</taxon>
    </lineage>
</organism>
<protein>
    <submittedName>
        <fullName evidence="1">Uncharacterized protein</fullName>
    </submittedName>
</protein>
<dbReference type="OrthoDB" id="2211985at2759"/>
<dbReference type="AlphaFoldDB" id="A0A367KF93"/>
<evidence type="ECO:0000313" key="2">
    <source>
        <dbReference type="Proteomes" id="UP000252139"/>
    </source>
</evidence>
<evidence type="ECO:0000313" key="1">
    <source>
        <dbReference type="EMBL" id="RCI00894.1"/>
    </source>
</evidence>
<comment type="caution">
    <text evidence="1">The sequence shown here is derived from an EMBL/GenBank/DDBJ whole genome shotgun (WGS) entry which is preliminary data.</text>
</comment>
<gene>
    <name evidence="1" type="ORF">CU097_015270</name>
</gene>
<accession>A0A367KF93</accession>
<name>A0A367KF93_RHIAZ</name>
<reference evidence="1 2" key="1">
    <citation type="journal article" date="2018" name="G3 (Bethesda)">
        <title>Phylogenetic and Phylogenomic Definition of Rhizopus Species.</title>
        <authorList>
            <person name="Gryganskyi A.P."/>
            <person name="Golan J."/>
            <person name="Dolatabadi S."/>
            <person name="Mondo S."/>
            <person name="Robb S."/>
            <person name="Idnurm A."/>
            <person name="Muszewska A."/>
            <person name="Steczkiewicz K."/>
            <person name="Masonjones S."/>
            <person name="Liao H.L."/>
            <person name="Gajdeczka M.T."/>
            <person name="Anike F."/>
            <person name="Vuek A."/>
            <person name="Anishchenko I.M."/>
            <person name="Voigt K."/>
            <person name="de Hoog G.S."/>
            <person name="Smith M.E."/>
            <person name="Heitman J."/>
            <person name="Vilgalys R."/>
            <person name="Stajich J.E."/>
        </authorList>
    </citation>
    <scope>NUCLEOTIDE SEQUENCE [LARGE SCALE GENOMIC DNA]</scope>
    <source>
        <strain evidence="1 2">CBS 357.93</strain>
    </source>
</reference>
<proteinExistence type="predicted"/>